<dbReference type="Proteomes" id="UP000215914">
    <property type="component" value="Unassembled WGS sequence"/>
</dbReference>
<reference evidence="1" key="2">
    <citation type="submission" date="2020-06" db="EMBL/GenBank/DDBJ databases">
        <title>Helianthus annuus Genome sequencing and assembly Release 2.</title>
        <authorList>
            <person name="Gouzy J."/>
            <person name="Langlade N."/>
            <person name="Munos S."/>
        </authorList>
    </citation>
    <scope>NUCLEOTIDE SEQUENCE</scope>
    <source>
        <tissue evidence="1">Leaves</tissue>
    </source>
</reference>
<gene>
    <name evidence="1" type="ORF">HanXRQr2_Chr09g0414511</name>
</gene>
<keyword evidence="2" id="KW-1185">Reference proteome</keyword>
<sequence>MFPAGVGYDGGRQRHIATGINDSRGGGAARHSRRQWKGFHWIHVKFWFGPYFSLSYRSVRFRV</sequence>
<dbReference type="EMBL" id="MNCJ02000324">
    <property type="protein sequence ID" value="KAF5793176.1"/>
    <property type="molecule type" value="Genomic_DNA"/>
</dbReference>
<evidence type="ECO:0000313" key="2">
    <source>
        <dbReference type="Proteomes" id="UP000215914"/>
    </source>
</evidence>
<proteinExistence type="predicted"/>
<organism evidence="1 2">
    <name type="scientific">Helianthus annuus</name>
    <name type="common">Common sunflower</name>
    <dbReference type="NCBI Taxonomy" id="4232"/>
    <lineage>
        <taxon>Eukaryota</taxon>
        <taxon>Viridiplantae</taxon>
        <taxon>Streptophyta</taxon>
        <taxon>Embryophyta</taxon>
        <taxon>Tracheophyta</taxon>
        <taxon>Spermatophyta</taxon>
        <taxon>Magnoliopsida</taxon>
        <taxon>eudicotyledons</taxon>
        <taxon>Gunneridae</taxon>
        <taxon>Pentapetalae</taxon>
        <taxon>asterids</taxon>
        <taxon>campanulids</taxon>
        <taxon>Asterales</taxon>
        <taxon>Asteraceae</taxon>
        <taxon>Asteroideae</taxon>
        <taxon>Heliantheae alliance</taxon>
        <taxon>Heliantheae</taxon>
        <taxon>Helianthus</taxon>
    </lineage>
</organism>
<accession>A0A9K3NAL8</accession>
<dbReference type="AlphaFoldDB" id="A0A9K3NAL8"/>
<evidence type="ECO:0000313" key="1">
    <source>
        <dbReference type="EMBL" id="KAF5793176.1"/>
    </source>
</evidence>
<reference evidence="1" key="1">
    <citation type="journal article" date="2017" name="Nature">
        <title>The sunflower genome provides insights into oil metabolism, flowering and Asterid evolution.</title>
        <authorList>
            <person name="Badouin H."/>
            <person name="Gouzy J."/>
            <person name="Grassa C.J."/>
            <person name="Murat F."/>
            <person name="Staton S.E."/>
            <person name="Cottret L."/>
            <person name="Lelandais-Briere C."/>
            <person name="Owens G.L."/>
            <person name="Carrere S."/>
            <person name="Mayjonade B."/>
            <person name="Legrand L."/>
            <person name="Gill N."/>
            <person name="Kane N.C."/>
            <person name="Bowers J.E."/>
            <person name="Hubner S."/>
            <person name="Bellec A."/>
            <person name="Berard A."/>
            <person name="Berges H."/>
            <person name="Blanchet N."/>
            <person name="Boniface M.C."/>
            <person name="Brunel D."/>
            <person name="Catrice O."/>
            <person name="Chaidir N."/>
            <person name="Claudel C."/>
            <person name="Donnadieu C."/>
            <person name="Faraut T."/>
            <person name="Fievet G."/>
            <person name="Helmstetter N."/>
            <person name="King M."/>
            <person name="Knapp S.J."/>
            <person name="Lai Z."/>
            <person name="Le Paslier M.C."/>
            <person name="Lippi Y."/>
            <person name="Lorenzon L."/>
            <person name="Mandel J.R."/>
            <person name="Marage G."/>
            <person name="Marchand G."/>
            <person name="Marquand E."/>
            <person name="Bret-Mestries E."/>
            <person name="Morien E."/>
            <person name="Nambeesan S."/>
            <person name="Nguyen T."/>
            <person name="Pegot-Espagnet P."/>
            <person name="Pouilly N."/>
            <person name="Raftis F."/>
            <person name="Sallet E."/>
            <person name="Schiex T."/>
            <person name="Thomas J."/>
            <person name="Vandecasteele C."/>
            <person name="Vares D."/>
            <person name="Vear F."/>
            <person name="Vautrin S."/>
            <person name="Crespi M."/>
            <person name="Mangin B."/>
            <person name="Burke J.M."/>
            <person name="Salse J."/>
            <person name="Munos S."/>
            <person name="Vincourt P."/>
            <person name="Rieseberg L.H."/>
            <person name="Langlade N.B."/>
        </authorList>
    </citation>
    <scope>NUCLEOTIDE SEQUENCE</scope>
    <source>
        <tissue evidence="1">Leaves</tissue>
    </source>
</reference>
<dbReference type="Gramene" id="mRNA:HanXRQr2_Chr09g0414511">
    <property type="protein sequence ID" value="mRNA:HanXRQr2_Chr09g0414511"/>
    <property type="gene ID" value="HanXRQr2_Chr09g0414511"/>
</dbReference>
<protein>
    <submittedName>
        <fullName evidence="1">Uncharacterized protein</fullName>
    </submittedName>
</protein>
<name>A0A9K3NAL8_HELAN</name>
<comment type="caution">
    <text evidence="1">The sequence shown here is derived from an EMBL/GenBank/DDBJ whole genome shotgun (WGS) entry which is preliminary data.</text>
</comment>